<gene>
    <name evidence="2" type="ORF">MEDL_22770</name>
</gene>
<keyword evidence="3" id="KW-1185">Reference proteome</keyword>
<feature type="compositionally biased region" description="Low complexity" evidence="1">
    <location>
        <begin position="66"/>
        <end position="79"/>
    </location>
</feature>
<proteinExistence type="predicted"/>
<organism evidence="2 3">
    <name type="scientific">Mytilus edulis</name>
    <name type="common">Blue mussel</name>
    <dbReference type="NCBI Taxonomy" id="6550"/>
    <lineage>
        <taxon>Eukaryota</taxon>
        <taxon>Metazoa</taxon>
        <taxon>Spiralia</taxon>
        <taxon>Lophotrochozoa</taxon>
        <taxon>Mollusca</taxon>
        <taxon>Bivalvia</taxon>
        <taxon>Autobranchia</taxon>
        <taxon>Pteriomorphia</taxon>
        <taxon>Mytilida</taxon>
        <taxon>Mytiloidea</taxon>
        <taxon>Mytilidae</taxon>
        <taxon>Mytilinae</taxon>
        <taxon>Mytilus</taxon>
    </lineage>
</organism>
<feature type="region of interest" description="Disordered" evidence="1">
    <location>
        <begin position="147"/>
        <end position="222"/>
    </location>
</feature>
<feature type="compositionally biased region" description="Low complexity" evidence="1">
    <location>
        <begin position="160"/>
        <end position="171"/>
    </location>
</feature>
<dbReference type="EMBL" id="CAJPWZ010001114">
    <property type="protein sequence ID" value="CAG2208630.1"/>
    <property type="molecule type" value="Genomic_DNA"/>
</dbReference>
<evidence type="ECO:0000313" key="2">
    <source>
        <dbReference type="EMBL" id="CAG2208630.1"/>
    </source>
</evidence>
<feature type="compositionally biased region" description="Basic and acidic residues" evidence="1">
    <location>
        <begin position="209"/>
        <end position="221"/>
    </location>
</feature>
<comment type="caution">
    <text evidence="2">The sequence shown here is derived from an EMBL/GenBank/DDBJ whole genome shotgun (WGS) entry which is preliminary data.</text>
</comment>
<feature type="region of interest" description="Disordered" evidence="1">
    <location>
        <begin position="42"/>
        <end position="79"/>
    </location>
</feature>
<accession>A0A8S3RP39</accession>
<feature type="compositionally biased region" description="Polar residues" evidence="1">
    <location>
        <begin position="174"/>
        <end position="183"/>
    </location>
</feature>
<dbReference type="OrthoDB" id="10539396at2759"/>
<name>A0A8S3RP39_MYTED</name>
<evidence type="ECO:0000256" key="1">
    <source>
        <dbReference type="SAM" id="MobiDB-lite"/>
    </source>
</evidence>
<dbReference type="Proteomes" id="UP000683360">
    <property type="component" value="Unassembled WGS sequence"/>
</dbReference>
<reference evidence="2" key="1">
    <citation type="submission" date="2021-03" db="EMBL/GenBank/DDBJ databases">
        <authorList>
            <person name="Bekaert M."/>
        </authorList>
    </citation>
    <scope>NUCLEOTIDE SEQUENCE</scope>
</reference>
<dbReference type="AlphaFoldDB" id="A0A8S3RP39"/>
<protein>
    <submittedName>
        <fullName evidence="2">Uncharacterized protein</fullName>
    </submittedName>
</protein>
<feature type="compositionally biased region" description="Polar residues" evidence="1">
    <location>
        <begin position="147"/>
        <end position="157"/>
    </location>
</feature>
<evidence type="ECO:0000313" key="3">
    <source>
        <dbReference type="Proteomes" id="UP000683360"/>
    </source>
</evidence>
<sequence>MEDLRRTGSLRVKKGSHTILARARSEGLPIFDEAPLELPQRSYTPLPNLPPMRPRSAWNFEDDTDSTTSSETMTSVSDDVPIGSSQLYYTTPPKTNMVRNQDDKSIGFHKVTRCLSQKDRIKNDVLQERQRSVSLDCGDGRTIKIFMSQNNDTSPSRDTPAGLLPSPSAPAQLRNMNGYQSSHRGSKILVSAKKRGSTSSDTDILSPHKMYERRRSDRGKLSGDASSLFEVVEQQDIDSVKAILESHTVNVNR</sequence>